<accession>A0A4R3MUB4</accession>
<evidence type="ECO:0000313" key="2">
    <source>
        <dbReference type="Proteomes" id="UP000294650"/>
    </source>
</evidence>
<organism evidence="1 2">
    <name type="scientific">Melghiribacillus thermohalophilus</name>
    <dbReference type="NCBI Taxonomy" id="1324956"/>
    <lineage>
        <taxon>Bacteria</taxon>
        <taxon>Bacillati</taxon>
        <taxon>Bacillota</taxon>
        <taxon>Bacilli</taxon>
        <taxon>Bacillales</taxon>
        <taxon>Bacillaceae</taxon>
        <taxon>Melghiribacillus</taxon>
    </lineage>
</organism>
<sequence>MKRFCIFVVVNGGSSEDYKASAIKFEEWGRVRANE</sequence>
<proteinExistence type="predicted"/>
<name>A0A4R3MUB4_9BACI</name>
<dbReference type="AlphaFoldDB" id="A0A4R3MUB4"/>
<reference evidence="1 2" key="1">
    <citation type="submission" date="2019-03" db="EMBL/GenBank/DDBJ databases">
        <title>Genomic Encyclopedia of Type Strains, Phase IV (KMG-IV): sequencing the most valuable type-strain genomes for metagenomic binning, comparative biology and taxonomic classification.</title>
        <authorList>
            <person name="Goeker M."/>
        </authorList>
    </citation>
    <scope>NUCLEOTIDE SEQUENCE [LARGE SCALE GENOMIC DNA]</scope>
    <source>
        <strain evidence="1 2">DSM 25894</strain>
    </source>
</reference>
<protein>
    <submittedName>
        <fullName evidence="1">Uncharacterized protein</fullName>
    </submittedName>
</protein>
<evidence type="ECO:0000313" key="1">
    <source>
        <dbReference type="EMBL" id="TCT17548.1"/>
    </source>
</evidence>
<gene>
    <name evidence="1" type="ORF">EDD68_12918</name>
</gene>
<dbReference type="EMBL" id="SMAN01000029">
    <property type="protein sequence ID" value="TCT17548.1"/>
    <property type="molecule type" value="Genomic_DNA"/>
</dbReference>
<comment type="caution">
    <text evidence="1">The sequence shown here is derived from an EMBL/GenBank/DDBJ whole genome shotgun (WGS) entry which is preliminary data.</text>
</comment>
<dbReference type="Proteomes" id="UP000294650">
    <property type="component" value="Unassembled WGS sequence"/>
</dbReference>
<keyword evidence="2" id="KW-1185">Reference proteome</keyword>